<dbReference type="CDD" id="cd00057">
    <property type="entry name" value="FA58C"/>
    <property type="match status" value="1"/>
</dbReference>
<evidence type="ECO:0000259" key="2">
    <source>
        <dbReference type="PROSITE" id="PS50022"/>
    </source>
</evidence>
<dbReference type="Proteomes" id="UP000887568">
    <property type="component" value="Unplaced"/>
</dbReference>
<name>A0A914AB52_PATMI</name>
<dbReference type="InterPro" id="IPR000421">
    <property type="entry name" value="FA58C"/>
</dbReference>
<evidence type="ECO:0000256" key="1">
    <source>
        <dbReference type="ARBA" id="ARBA00023157"/>
    </source>
</evidence>
<proteinExistence type="predicted"/>
<sequence>MRLELIPEHCLSLMIKMKCLLIAIFAVLAQCCLFAAAAHDNGNCDSVIEAALRPLYSQLDVFRNQIDAVKACVHDSCCKKDVLECTEVRPFGMEDGRIPDASITVSSMWRNRADHGPTRARLNLKVRGGAAAWCNNEASDPDPWIQVDMGSNVTITGVITQGRGSTGHRNWPQWVTEFKVAYSDDGQDWTNVTDDGSSAPMKFPGNSDQNTQVTTTFPKAFQARFLRILPTQHNTHSSMRFEVLGCNSHE</sequence>
<dbReference type="OrthoDB" id="5985199at2759"/>
<dbReference type="InterPro" id="IPR008979">
    <property type="entry name" value="Galactose-bd-like_sf"/>
</dbReference>
<dbReference type="PROSITE" id="PS01286">
    <property type="entry name" value="FA58C_2"/>
    <property type="match status" value="1"/>
</dbReference>
<dbReference type="PROSITE" id="PS50022">
    <property type="entry name" value="FA58C_3"/>
    <property type="match status" value="1"/>
</dbReference>
<dbReference type="SMART" id="SM00231">
    <property type="entry name" value="FA58C"/>
    <property type="match status" value="1"/>
</dbReference>
<dbReference type="SUPFAM" id="SSF49785">
    <property type="entry name" value="Galactose-binding domain-like"/>
    <property type="match status" value="1"/>
</dbReference>
<dbReference type="PANTHER" id="PTHR24543:SF325">
    <property type="entry name" value="F5_8 TYPE C DOMAIN-CONTAINING PROTEIN"/>
    <property type="match status" value="1"/>
</dbReference>
<accession>A0A914AB52</accession>
<evidence type="ECO:0000313" key="4">
    <source>
        <dbReference type="Proteomes" id="UP000887568"/>
    </source>
</evidence>
<dbReference type="GeneID" id="119731481"/>
<evidence type="ECO:0000313" key="3">
    <source>
        <dbReference type="EnsemblMetazoa" id="XP_038060594.1"/>
    </source>
</evidence>
<organism evidence="3 4">
    <name type="scientific">Patiria miniata</name>
    <name type="common">Bat star</name>
    <name type="synonym">Asterina miniata</name>
    <dbReference type="NCBI Taxonomy" id="46514"/>
    <lineage>
        <taxon>Eukaryota</taxon>
        <taxon>Metazoa</taxon>
        <taxon>Echinodermata</taxon>
        <taxon>Eleutherozoa</taxon>
        <taxon>Asterozoa</taxon>
        <taxon>Asteroidea</taxon>
        <taxon>Valvatacea</taxon>
        <taxon>Valvatida</taxon>
        <taxon>Asterinidae</taxon>
        <taxon>Patiria</taxon>
    </lineage>
</organism>
<dbReference type="FunFam" id="2.60.120.260:FF:000002">
    <property type="entry name" value="Coagulation factor VIII"/>
    <property type="match status" value="1"/>
</dbReference>
<dbReference type="Pfam" id="PF00754">
    <property type="entry name" value="F5_F8_type_C"/>
    <property type="match status" value="1"/>
</dbReference>
<dbReference type="Gene3D" id="2.60.120.260">
    <property type="entry name" value="Galactose-binding domain-like"/>
    <property type="match status" value="1"/>
</dbReference>
<dbReference type="RefSeq" id="XP_038060594.1">
    <property type="nucleotide sequence ID" value="XM_038204666.1"/>
</dbReference>
<dbReference type="AlphaFoldDB" id="A0A914AB52"/>
<keyword evidence="1" id="KW-1015">Disulfide bond</keyword>
<dbReference type="EnsemblMetazoa" id="XM_038204666.1">
    <property type="protein sequence ID" value="XP_038060594.1"/>
    <property type="gene ID" value="LOC119731481"/>
</dbReference>
<dbReference type="PANTHER" id="PTHR24543">
    <property type="entry name" value="MULTICOPPER OXIDASE-RELATED"/>
    <property type="match status" value="1"/>
</dbReference>
<protein>
    <recommendedName>
        <fullName evidence="2">F5/8 type C domain-containing protein</fullName>
    </recommendedName>
</protein>
<feature type="domain" description="F5/8 type C" evidence="2">
    <location>
        <begin position="85"/>
        <end position="246"/>
    </location>
</feature>
<reference evidence="3" key="1">
    <citation type="submission" date="2022-11" db="UniProtKB">
        <authorList>
            <consortium name="EnsemblMetazoa"/>
        </authorList>
    </citation>
    <scope>IDENTIFICATION</scope>
</reference>
<dbReference type="PROSITE" id="PS01285">
    <property type="entry name" value="FA58C_1"/>
    <property type="match status" value="1"/>
</dbReference>
<keyword evidence="4" id="KW-1185">Reference proteome</keyword>
<dbReference type="OMA" id="WCNNEAS"/>